<sequence length="60" mass="6680">MWHLIIALFMASTLSLHSTVKTSEPVENIIVKKKKEDPKGGDTGTVRPPIPRMLPLKRTA</sequence>
<dbReference type="EMBL" id="ATDL01000012">
    <property type="protein sequence ID" value="ERJ59932.1"/>
    <property type="molecule type" value="Genomic_DNA"/>
</dbReference>
<comment type="caution">
    <text evidence="2">The sequence shown here is derived from an EMBL/GenBank/DDBJ whole genome shotgun (WGS) entry which is preliminary data.</text>
</comment>
<dbReference type="PATRIC" id="fig|1346330.5.peg.1571"/>
<dbReference type="Proteomes" id="UP000016584">
    <property type="component" value="Unassembled WGS sequence"/>
</dbReference>
<organism evidence="2 3">
    <name type="scientific">Sphingobacterium paucimobilis HER1398</name>
    <dbReference type="NCBI Taxonomy" id="1346330"/>
    <lineage>
        <taxon>Bacteria</taxon>
        <taxon>Pseudomonadati</taxon>
        <taxon>Bacteroidota</taxon>
        <taxon>Sphingobacteriia</taxon>
        <taxon>Sphingobacteriales</taxon>
        <taxon>Sphingobacteriaceae</taxon>
        <taxon>Sphingobacterium</taxon>
    </lineage>
</organism>
<keyword evidence="3" id="KW-1185">Reference proteome</keyword>
<protein>
    <submittedName>
        <fullName evidence="2">Uncharacterized protein</fullName>
    </submittedName>
</protein>
<reference evidence="2 3" key="1">
    <citation type="journal article" date="2013" name="Genome Announc.">
        <title>The Draft Genome Sequence of Sphingomonas paucimobilis Strain HER1398 (Proteobacteria), Host to the Giant PAU Phage, Indicates That It Is a Member of the Genus Sphingobacterium (Bacteroidetes).</title>
        <authorList>
            <person name="White R.A.III."/>
            <person name="Suttle C.A."/>
        </authorList>
    </citation>
    <scope>NUCLEOTIDE SEQUENCE [LARGE SCALE GENOMIC DNA]</scope>
    <source>
        <strain evidence="2 3">HER1398</strain>
    </source>
</reference>
<accession>U2HWL4</accession>
<evidence type="ECO:0000313" key="2">
    <source>
        <dbReference type="EMBL" id="ERJ59932.1"/>
    </source>
</evidence>
<dbReference type="RefSeq" id="WP_021069754.1">
    <property type="nucleotide sequence ID" value="NZ_ATDL01000012.1"/>
</dbReference>
<name>U2HWL4_9SPHI</name>
<feature type="region of interest" description="Disordered" evidence="1">
    <location>
        <begin position="33"/>
        <end position="60"/>
    </location>
</feature>
<gene>
    <name evidence="2" type="ORF">M472_14275</name>
</gene>
<dbReference type="STRING" id="1346330.M472_14275"/>
<proteinExistence type="predicted"/>
<dbReference type="AlphaFoldDB" id="U2HWL4"/>
<evidence type="ECO:0000313" key="3">
    <source>
        <dbReference type="Proteomes" id="UP000016584"/>
    </source>
</evidence>
<evidence type="ECO:0000256" key="1">
    <source>
        <dbReference type="SAM" id="MobiDB-lite"/>
    </source>
</evidence>